<evidence type="ECO:0000256" key="2">
    <source>
        <dbReference type="ARBA" id="ARBA00022741"/>
    </source>
</evidence>
<feature type="domain" description="ABC transporter" evidence="5">
    <location>
        <begin position="4"/>
        <end position="232"/>
    </location>
</feature>
<dbReference type="PANTHER" id="PTHR19211">
    <property type="entry name" value="ATP-BINDING TRANSPORT PROTEIN-RELATED"/>
    <property type="match status" value="1"/>
</dbReference>
<dbReference type="PROSITE" id="PS50893">
    <property type="entry name" value="ABC_TRANSPORTER_2"/>
    <property type="match status" value="1"/>
</dbReference>
<keyword evidence="2" id="KW-0547">Nucleotide-binding</keyword>
<feature type="region of interest" description="Disordered" evidence="4">
    <location>
        <begin position="243"/>
        <end position="268"/>
    </location>
</feature>
<dbReference type="RefSeq" id="WP_184169061.1">
    <property type="nucleotide sequence ID" value="NZ_JACHLN010000003.1"/>
</dbReference>
<dbReference type="EMBL" id="JACHLN010000003">
    <property type="protein sequence ID" value="MBB4840616.1"/>
    <property type="molecule type" value="Genomic_DNA"/>
</dbReference>
<protein>
    <submittedName>
        <fullName evidence="6">ATPase subunit of ABC transporter with duplicated ATPase domains</fullName>
    </submittedName>
</protein>
<sequence>MSFVTLDSLSAATPEGNRLFDNLTLALGRERTGLVGRNGSGKSTLLRIVAGEIAPAGGSVVRAGSVGVLHQAWPGDWRLDEVLGVRAGLARLGRVLAGEGSEADLAEADWTLEERVEAALAGAGLGAMALDRRVATLSGGERTRVGIARLRLDAPDLLLLDEPTNNLDAEGRAAVTALVEGWRGGVLVASHDRAVLETMDRIVELTPLGIRVFGGGWSGFAEAREAERGRAAAELERAGDALRGAEAGAQQARERQARRDRAGRTYAASGSAPKILLGRQKERAENSAGRGAGLGERLVGEAGERLAAARAGVEVVTPLVIDLPATGLPANRRLLAFEDVVLARGERRFGPWRFEITGPERVAVTGPNGAGKTSLLRIAAGELAPTGGTVLRAEGRVAMLDQHVALLEDAASVLDNFRRLHEGATEREAHAACARFAFRNRDALKPAGELSGGERLRAGLACVLGGEVVPQLLLLDEPTNHLDMESVEILEAALAGYDGALLVVSHDRAFLDAIGVRREIVVAR</sequence>
<proteinExistence type="predicted"/>
<dbReference type="Pfam" id="PF00005">
    <property type="entry name" value="ABC_tran"/>
    <property type="match status" value="2"/>
</dbReference>
<dbReference type="Gene3D" id="3.40.50.300">
    <property type="entry name" value="P-loop containing nucleotide triphosphate hydrolases"/>
    <property type="match status" value="2"/>
</dbReference>
<dbReference type="InterPro" id="IPR003593">
    <property type="entry name" value="AAA+_ATPase"/>
</dbReference>
<evidence type="ECO:0000313" key="7">
    <source>
        <dbReference type="Proteomes" id="UP000575241"/>
    </source>
</evidence>
<keyword evidence="1" id="KW-0677">Repeat</keyword>
<dbReference type="InterPro" id="IPR027417">
    <property type="entry name" value="P-loop_NTPase"/>
</dbReference>
<accession>A0A7W7NU52</accession>
<dbReference type="SUPFAM" id="SSF52540">
    <property type="entry name" value="P-loop containing nucleoside triphosphate hydrolases"/>
    <property type="match status" value="2"/>
</dbReference>
<dbReference type="InterPro" id="IPR003439">
    <property type="entry name" value="ABC_transporter-like_ATP-bd"/>
</dbReference>
<dbReference type="Proteomes" id="UP000575241">
    <property type="component" value="Unassembled WGS sequence"/>
</dbReference>
<dbReference type="SMART" id="SM00382">
    <property type="entry name" value="AAA"/>
    <property type="match status" value="2"/>
</dbReference>
<dbReference type="GO" id="GO:0016887">
    <property type="term" value="F:ATP hydrolysis activity"/>
    <property type="evidence" value="ECO:0007669"/>
    <property type="project" value="InterPro"/>
</dbReference>
<dbReference type="InterPro" id="IPR050611">
    <property type="entry name" value="ABCF"/>
</dbReference>
<dbReference type="GO" id="GO:0005524">
    <property type="term" value="F:ATP binding"/>
    <property type="evidence" value="ECO:0007669"/>
    <property type="project" value="UniProtKB-KW"/>
</dbReference>
<reference evidence="6 7" key="1">
    <citation type="submission" date="2020-08" db="EMBL/GenBank/DDBJ databases">
        <title>Functional genomics of gut bacteria from endangered species of beetles.</title>
        <authorList>
            <person name="Carlos-Shanley C."/>
        </authorList>
    </citation>
    <scope>NUCLEOTIDE SEQUENCE [LARGE SCALE GENOMIC DNA]</scope>
    <source>
        <strain evidence="6 7">S00224</strain>
    </source>
</reference>
<feature type="compositionally biased region" description="Basic and acidic residues" evidence="4">
    <location>
        <begin position="252"/>
        <end position="263"/>
    </location>
</feature>
<keyword evidence="7" id="KW-1185">Reference proteome</keyword>
<organism evidence="6 7">
    <name type="scientific">Sphingomonas kyeonggiensis</name>
    <dbReference type="NCBI Taxonomy" id="1268553"/>
    <lineage>
        <taxon>Bacteria</taxon>
        <taxon>Pseudomonadati</taxon>
        <taxon>Pseudomonadota</taxon>
        <taxon>Alphaproteobacteria</taxon>
        <taxon>Sphingomonadales</taxon>
        <taxon>Sphingomonadaceae</taxon>
        <taxon>Sphingomonas</taxon>
    </lineage>
</organism>
<dbReference type="CDD" id="cd03221">
    <property type="entry name" value="ABCF_EF-3"/>
    <property type="match status" value="1"/>
</dbReference>
<evidence type="ECO:0000313" key="6">
    <source>
        <dbReference type="EMBL" id="MBB4840616.1"/>
    </source>
</evidence>
<comment type="caution">
    <text evidence="6">The sequence shown here is derived from an EMBL/GenBank/DDBJ whole genome shotgun (WGS) entry which is preliminary data.</text>
</comment>
<gene>
    <name evidence="6" type="ORF">HNP52_003708</name>
</gene>
<keyword evidence="3" id="KW-0067">ATP-binding</keyword>
<evidence type="ECO:0000256" key="3">
    <source>
        <dbReference type="ARBA" id="ARBA00022840"/>
    </source>
</evidence>
<evidence type="ECO:0000256" key="1">
    <source>
        <dbReference type="ARBA" id="ARBA00022737"/>
    </source>
</evidence>
<dbReference type="FunFam" id="3.40.50.300:FF:001320">
    <property type="entry name" value="Heme ABC transporter ATP-binding protein"/>
    <property type="match status" value="1"/>
</dbReference>
<evidence type="ECO:0000259" key="5">
    <source>
        <dbReference type="PROSITE" id="PS50893"/>
    </source>
</evidence>
<dbReference type="PANTHER" id="PTHR19211:SF6">
    <property type="entry name" value="BLL7188 PROTEIN"/>
    <property type="match status" value="1"/>
</dbReference>
<dbReference type="AlphaFoldDB" id="A0A7W7NU52"/>
<name>A0A7W7NU52_9SPHN</name>
<evidence type="ECO:0000256" key="4">
    <source>
        <dbReference type="SAM" id="MobiDB-lite"/>
    </source>
</evidence>